<dbReference type="InParanoid" id="A0A1X7TVA6"/>
<name>A0A1X7TVA6_AMPQE</name>
<evidence type="ECO:0000313" key="3">
    <source>
        <dbReference type="EnsemblMetazoa" id="Aqu2.1.19219_001"/>
    </source>
</evidence>
<dbReference type="GO" id="GO:0043565">
    <property type="term" value="F:sequence-specific DNA binding"/>
    <property type="evidence" value="ECO:0007669"/>
    <property type="project" value="InterPro"/>
</dbReference>
<dbReference type="InterPro" id="IPR018586">
    <property type="entry name" value="Brinker_DNA-bd"/>
</dbReference>
<feature type="region of interest" description="Disordered" evidence="1">
    <location>
        <begin position="86"/>
        <end position="109"/>
    </location>
</feature>
<dbReference type="SUPFAM" id="SSF48295">
    <property type="entry name" value="TrpR-like"/>
    <property type="match status" value="1"/>
</dbReference>
<sequence>MLHDPAYVKDDAMFFKGKDGTRRGHCIAIVGIKNENKDDTSDEAEDESFDAAFKLNVVEEAKKTSNRAAARKFSIDEAIVRYWRKQKDKLQSTPRKKKRLPGAGRKALR</sequence>
<proteinExistence type="predicted"/>
<dbReference type="Gene3D" id="1.10.10.60">
    <property type="entry name" value="Homeodomain-like"/>
    <property type="match status" value="1"/>
</dbReference>
<evidence type="ECO:0000256" key="1">
    <source>
        <dbReference type="SAM" id="MobiDB-lite"/>
    </source>
</evidence>
<feature type="compositionally biased region" description="Basic residues" evidence="1">
    <location>
        <begin position="94"/>
        <end position="109"/>
    </location>
</feature>
<feature type="domain" description="Brinker DNA-binding" evidence="2">
    <location>
        <begin position="48"/>
        <end position="93"/>
    </location>
</feature>
<dbReference type="EnsemblMetazoa" id="Aqu2.1.19219_001">
    <property type="protein sequence ID" value="Aqu2.1.19219_001"/>
    <property type="gene ID" value="Aqu2.1.19219"/>
</dbReference>
<dbReference type="InterPro" id="IPR010921">
    <property type="entry name" value="Trp_repressor/repl_initiator"/>
</dbReference>
<dbReference type="AlphaFoldDB" id="A0A1X7TVA6"/>
<organism evidence="3">
    <name type="scientific">Amphimedon queenslandica</name>
    <name type="common">Sponge</name>
    <dbReference type="NCBI Taxonomy" id="400682"/>
    <lineage>
        <taxon>Eukaryota</taxon>
        <taxon>Metazoa</taxon>
        <taxon>Porifera</taxon>
        <taxon>Demospongiae</taxon>
        <taxon>Heteroscleromorpha</taxon>
        <taxon>Haplosclerida</taxon>
        <taxon>Niphatidae</taxon>
        <taxon>Amphimedon</taxon>
    </lineage>
</organism>
<evidence type="ECO:0000259" key="2">
    <source>
        <dbReference type="Pfam" id="PF09607"/>
    </source>
</evidence>
<protein>
    <recommendedName>
        <fullName evidence="2">Brinker DNA-binding domain-containing protein</fullName>
    </recommendedName>
</protein>
<dbReference type="Pfam" id="PF09607">
    <property type="entry name" value="BrkDBD"/>
    <property type="match status" value="1"/>
</dbReference>
<reference evidence="3" key="1">
    <citation type="submission" date="2017-05" db="UniProtKB">
        <authorList>
            <consortium name="EnsemblMetazoa"/>
        </authorList>
    </citation>
    <scope>IDENTIFICATION</scope>
</reference>
<accession>A0A1X7TVA6</accession>